<dbReference type="InParanoid" id="A0A669AYZ2"/>
<dbReference type="PANTHER" id="PTHR10424">
    <property type="entry name" value="VIRAL ENVELOPE PROTEIN"/>
    <property type="match status" value="1"/>
</dbReference>
<dbReference type="CDD" id="cd09951">
    <property type="entry name" value="HERV-Rb-like_HR1-HR2"/>
    <property type="match status" value="1"/>
</dbReference>
<dbReference type="Ensembl" id="ENSONIT00000076347.1">
    <property type="protein sequence ID" value="ENSONIP00000027512.1"/>
    <property type="gene ID" value="ENSONIG00000029798.1"/>
</dbReference>
<accession>A0A669AYZ2</accession>
<dbReference type="PANTHER" id="PTHR10424:SF80">
    <property type="entry name" value="ENVELOPE GLYCOPROTEIN"/>
    <property type="match status" value="1"/>
</dbReference>
<keyword evidence="2" id="KW-0812">Transmembrane</keyword>
<keyword evidence="2" id="KW-0472">Membrane</keyword>
<evidence type="ECO:0000256" key="1">
    <source>
        <dbReference type="SAM" id="MobiDB-lite"/>
    </source>
</evidence>
<feature type="region of interest" description="Disordered" evidence="1">
    <location>
        <begin position="272"/>
        <end position="294"/>
    </location>
</feature>
<feature type="compositionally biased region" description="Basic and acidic residues" evidence="1">
    <location>
        <begin position="12"/>
        <end position="23"/>
    </location>
</feature>
<protein>
    <recommendedName>
        <fullName evidence="5">Envelope protein</fullName>
    </recommendedName>
</protein>
<reference evidence="3" key="1">
    <citation type="submission" date="2025-08" db="UniProtKB">
        <authorList>
            <consortium name="Ensembl"/>
        </authorList>
    </citation>
    <scope>IDENTIFICATION</scope>
</reference>
<sequence length="744" mass="82272">MLKAQISHNTMHPHESDTRNGTREEKKLVKMLLATTCLLYQIILVMAVCFLVYILQTAPRDLSEHGGQSSPAPTEKLNTEMWPLKRPKREVSGKGDGCLSTYNGIELDYVKGSTSSYTFDWCEVINCKGANSSWRGYDEWVCSHRDICTRGGNPHSSRGIRPVLASYTAGQWCAPSWRNVESWTGVGWQPHVPEGLKGIAIQRDFSASQNPITLSLGPWDSLPRSDSQGGVFYLAIGVDVSGTDPIGVVRINLVNAKPKPVIHMTNNVTNSVTNITGKGGNGSSTVTPEEQEPKDRRVLTVDYTRLKPQDLIERATGFSDSNLWLDWVAQNAKEQQVSNCVACASARPRLFTEPAPLYPEDKWGYDCMLRLTREAVSAGNCSILASLFPPIDKQTQIGPFMTRKDNYTCFKFSTDKTRYKLGEIDPSWCTVTLTGRTTNNRNDSSTVIGTWARSGLYYYCGQKTILVRVPMGSVGMCAMVRLGAPLMLIGNKVKVIPQRETRTLAARRKRHILAKRGIQGAQAYDPRVDSPTWIDSIGVPRGVPDEYKLADQVASEFESIFIWVTPNKNVDRKNYVHYNVLRLSNLTRDAMEGLVEQLGPPSLMGVQNRMALDMLLAEKGGVCAMFSDQCCTFIPNNTAPDGSVTRALEGLKTLSRTMHEHSGIENPFEGWMTSVFGQWKGFVISAMLSIAAFLGILVTCGCCLIPCVRGLLEKVITRAVDPGAVTPVSMMPLLDMEAAEWAEE</sequence>
<feature type="compositionally biased region" description="Polar residues" evidence="1">
    <location>
        <begin position="1"/>
        <end position="10"/>
    </location>
</feature>
<feature type="transmembrane region" description="Helical" evidence="2">
    <location>
        <begin position="682"/>
        <end position="708"/>
    </location>
</feature>
<dbReference type="InterPro" id="IPR018154">
    <property type="entry name" value="TLV/ENV_coat_polyprotein"/>
</dbReference>
<keyword evidence="4" id="KW-1185">Reference proteome</keyword>
<dbReference type="Proteomes" id="UP000005207">
    <property type="component" value="Unplaced"/>
</dbReference>
<keyword evidence="2" id="KW-1133">Transmembrane helix</keyword>
<dbReference type="Pfam" id="PF00429">
    <property type="entry name" value="TLV_coat"/>
    <property type="match status" value="1"/>
</dbReference>
<dbReference type="SUPFAM" id="SSF58069">
    <property type="entry name" value="Virus ectodomain"/>
    <property type="match status" value="1"/>
</dbReference>
<organism evidence="3 4">
    <name type="scientific">Oreochromis niloticus</name>
    <name type="common">Nile tilapia</name>
    <name type="synonym">Tilapia nilotica</name>
    <dbReference type="NCBI Taxonomy" id="8128"/>
    <lineage>
        <taxon>Eukaryota</taxon>
        <taxon>Metazoa</taxon>
        <taxon>Chordata</taxon>
        <taxon>Craniata</taxon>
        <taxon>Vertebrata</taxon>
        <taxon>Euteleostomi</taxon>
        <taxon>Actinopterygii</taxon>
        <taxon>Neopterygii</taxon>
        <taxon>Teleostei</taxon>
        <taxon>Neoteleostei</taxon>
        <taxon>Acanthomorphata</taxon>
        <taxon>Ovalentaria</taxon>
        <taxon>Cichlomorphae</taxon>
        <taxon>Cichliformes</taxon>
        <taxon>Cichlidae</taxon>
        <taxon>African cichlids</taxon>
        <taxon>Pseudocrenilabrinae</taxon>
        <taxon>Oreochromini</taxon>
        <taxon>Oreochromis</taxon>
    </lineage>
</organism>
<feature type="transmembrane region" description="Helical" evidence="2">
    <location>
        <begin position="32"/>
        <end position="55"/>
    </location>
</feature>
<name>A0A669AYZ2_ORENI</name>
<evidence type="ECO:0000256" key="2">
    <source>
        <dbReference type="SAM" id="Phobius"/>
    </source>
</evidence>
<dbReference type="GeneTree" id="ENSGT00530000064449"/>
<feature type="region of interest" description="Disordered" evidence="1">
    <location>
        <begin position="1"/>
        <end position="23"/>
    </location>
</feature>
<evidence type="ECO:0000313" key="3">
    <source>
        <dbReference type="Ensembl" id="ENSONIP00000027512.1"/>
    </source>
</evidence>
<dbReference type="AlphaFoldDB" id="A0A669AYZ2"/>
<dbReference type="Gene3D" id="1.10.287.210">
    <property type="match status" value="1"/>
</dbReference>
<reference evidence="3" key="2">
    <citation type="submission" date="2025-09" db="UniProtKB">
        <authorList>
            <consortium name="Ensembl"/>
        </authorList>
    </citation>
    <scope>IDENTIFICATION</scope>
</reference>
<proteinExistence type="predicted"/>
<evidence type="ECO:0008006" key="5">
    <source>
        <dbReference type="Google" id="ProtNLM"/>
    </source>
</evidence>
<dbReference type="OMA" id="HRDICTR"/>
<evidence type="ECO:0000313" key="4">
    <source>
        <dbReference type="Proteomes" id="UP000005207"/>
    </source>
</evidence>